<accession>A8PVT5</accession>
<reference evidence="3 4" key="1">
    <citation type="journal article" date="2007" name="Proc. Natl. Acad. Sci. U.S.A.">
        <title>Dandruff-associated Malassezia genomes reveal convergent and divergent virulence traits shared with plant and human fungal pathogens.</title>
        <authorList>
            <person name="Xu J."/>
            <person name="Saunders C.W."/>
            <person name="Hu P."/>
            <person name="Grant R.A."/>
            <person name="Boekhout T."/>
            <person name="Kuramae E.E."/>
            <person name="Kronstad J.W."/>
            <person name="Deangelis Y.M."/>
            <person name="Reeder N.L."/>
            <person name="Johnstone K.R."/>
            <person name="Leland M."/>
            <person name="Fieno A.M."/>
            <person name="Begley W.M."/>
            <person name="Sun Y."/>
            <person name="Lacey M.P."/>
            <person name="Chaudhary T."/>
            <person name="Keough T."/>
            <person name="Chu L."/>
            <person name="Sears R."/>
            <person name="Yuan B."/>
            <person name="Dawson T.L.Jr."/>
        </authorList>
    </citation>
    <scope>NUCLEOTIDE SEQUENCE [LARGE SCALE GENOMIC DNA]</scope>
    <source>
        <strain evidence="4">ATCC MYA-4612 / CBS 7966</strain>
    </source>
</reference>
<feature type="region of interest" description="Disordered" evidence="1">
    <location>
        <begin position="182"/>
        <end position="215"/>
    </location>
</feature>
<dbReference type="KEGG" id="mgl:MGL_0951"/>
<dbReference type="InterPro" id="IPR018808">
    <property type="entry name" value="Muniscin_C"/>
</dbReference>
<evidence type="ECO:0000259" key="2">
    <source>
        <dbReference type="Pfam" id="PF10291"/>
    </source>
</evidence>
<comment type="caution">
    <text evidence="3">The sequence shown here is derived from an EMBL/GenBank/DDBJ whole genome shotgun (WGS) entry which is preliminary data.</text>
</comment>
<dbReference type="VEuPathDB" id="FungiDB:MGL_0951"/>
<dbReference type="InParanoid" id="A8PVT5"/>
<name>A8PVT5_MALGO</name>
<dbReference type="GeneID" id="5855988"/>
<organism evidence="3 4">
    <name type="scientific">Malassezia globosa (strain ATCC MYA-4612 / CBS 7966)</name>
    <name type="common">Dandruff-associated fungus</name>
    <dbReference type="NCBI Taxonomy" id="425265"/>
    <lineage>
        <taxon>Eukaryota</taxon>
        <taxon>Fungi</taxon>
        <taxon>Dikarya</taxon>
        <taxon>Basidiomycota</taxon>
        <taxon>Ustilaginomycotina</taxon>
        <taxon>Malasseziomycetes</taxon>
        <taxon>Malasseziales</taxon>
        <taxon>Malasseziaceae</taxon>
        <taxon>Malassezia</taxon>
    </lineage>
</organism>
<protein>
    <recommendedName>
        <fullName evidence="2">Muniscin C-terminal domain-containing protein</fullName>
    </recommendedName>
</protein>
<evidence type="ECO:0000256" key="1">
    <source>
        <dbReference type="SAM" id="MobiDB-lite"/>
    </source>
</evidence>
<keyword evidence="4" id="KW-1185">Reference proteome</keyword>
<gene>
    <name evidence="3" type="ORF">MGL_0951</name>
</gene>
<dbReference type="OrthoDB" id="1875751at2759"/>
<feature type="domain" description="Muniscin C-terminal" evidence="2">
    <location>
        <begin position="24"/>
        <end position="193"/>
    </location>
</feature>
<dbReference type="EMBL" id="AAYY01000003">
    <property type="protein sequence ID" value="EDP44469.1"/>
    <property type="molecule type" value="Genomic_DNA"/>
</dbReference>
<dbReference type="RefSeq" id="XP_001731683.1">
    <property type="nucleotide sequence ID" value="XM_001731631.1"/>
</dbReference>
<evidence type="ECO:0000313" key="4">
    <source>
        <dbReference type="Proteomes" id="UP000008837"/>
    </source>
</evidence>
<sequence length="229" mass="25341">MSAVYTPALVQTKSVASVPHTPVPIQVHLYERVNAIWQRGRLDHVMVVGEVRVSAGPLSSSLTSFTSSTSKPEPVRILLRLLHIEAMAQTRLGSLCTRTKEPDLFELQLLESAEIRALDYQVHVPESEYDRYLPLLLQVQWRCEPTQSSALLMHRTNPAMPCGDRLEDVSFQLTLPADTQVTGGVRSEPVGEWGPPTPDPFLGVPPRSMARGARPLSPLLARYASARSQ</sequence>
<dbReference type="Proteomes" id="UP000008837">
    <property type="component" value="Unassembled WGS sequence"/>
</dbReference>
<dbReference type="AlphaFoldDB" id="A8PVT5"/>
<evidence type="ECO:0000313" key="3">
    <source>
        <dbReference type="EMBL" id="EDP44469.1"/>
    </source>
</evidence>
<dbReference type="STRING" id="425265.A8PVT5"/>
<proteinExistence type="predicted"/>
<dbReference type="Pfam" id="PF10291">
    <property type="entry name" value="muHD"/>
    <property type="match status" value="1"/>
</dbReference>